<evidence type="ECO:0000256" key="1">
    <source>
        <dbReference type="ARBA" id="ARBA00013194"/>
    </source>
</evidence>
<dbReference type="PANTHER" id="PTHR45625">
    <property type="entry name" value="PEPTIDYL-PROLYL CIS-TRANS ISOMERASE-RELATED"/>
    <property type="match status" value="1"/>
</dbReference>
<dbReference type="InterPro" id="IPR011050">
    <property type="entry name" value="Pectin_lyase_fold/virulence"/>
</dbReference>
<evidence type="ECO:0000313" key="6">
    <source>
        <dbReference type="EMBL" id="QEG18502.1"/>
    </source>
</evidence>
<dbReference type="InterPro" id="IPR002130">
    <property type="entry name" value="Cyclophilin-type_PPIase_dom"/>
</dbReference>
<dbReference type="Gene3D" id="2.40.100.10">
    <property type="entry name" value="Cyclophilin-like"/>
    <property type="match status" value="1"/>
</dbReference>
<dbReference type="PANTHER" id="PTHR45625:SF4">
    <property type="entry name" value="PEPTIDYLPROLYL ISOMERASE DOMAIN AND WD REPEAT-CONTAINING PROTEIN 1"/>
    <property type="match status" value="1"/>
</dbReference>
<dbReference type="InterPro" id="IPR024079">
    <property type="entry name" value="MetalloPept_cat_dom_sf"/>
</dbReference>
<dbReference type="RefSeq" id="WP_002643893.1">
    <property type="nucleotide sequence ID" value="NZ_CP042910.1"/>
</dbReference>
<dbReference type="SUPFAM" id="SSF63446">
    <property type="entry name" value="Type I dockerin domain"/>
    <property type="match status" value="1"/>
</dbReference>
<dbReference type="Pfam" id="PF00160">
    <property type="entry name" value="Pro_isomerase"/>
    <property type="match status" value="1"/>
</dbReference>
<feature type="compositionally biased region" description="Polar residues" evidence="4">
    <location>
        <begin position="297"/>
        <end position="310"/>
    </location>
</feature>
<evidence type="ECO:0000313" key="7">
    <source>
        <dbReference type="Proteomes" id="UP000322887"/>
    </source>
</evidence>
<dbReference type="PROSITE" id="PS00018">
    <property type="entry name" value="EF_HAND_1"/>
    <property type="match status" value="2"/>
</dbReference>
<dbReference type="Gene3D" id="2.60.40.680">
    <property type="match status" value="1"/>
</dbReference>
<feature type="domain" description="PPIase cyclophilin-type" evidence="5">
    <location>
        <begin position="195"/>
        <end position="362"/>
    </location>
</feature>
<dbReference type="Gene3D" id="2.60.40.3440">
    <property type="match status" value="1"/>
</dbReference>
<dbReference type="EMBL" id="CP042910">
    <property type="protein sequence ID" value="QEG18502.1"/>
    <property type="molecule type" value="Genomic_DNA"/>
</dbReference>
<dbReference type="SUPFAM" id="SSF51126">
    <property type="entry name" value="Pectin lyase-like"/>
    <property type="match status" value="2"/>
</dbReference>
<dbReference type="Gene3D" id="3.40.390.10">
    <property type="entry name" value="Collagenase (Catalytic Domain)"/>
    <property type="match status" value="1"/>
</dbReference>
<dbReference type="CDD" id="cd00317">
    <property type="entry name" value="cyclophilin"/>
    <property type="match status" value="1"/>
</dbReference>
<dbReference type="InterPro" id="IPR029000">
    <property type="entry name" value="Cyclophilin-like_dom_sf"/>
</dbReference>
<sequence>MISKFIDNLWRPRRSKHHRRQKATTAPLAATEKLEDRTLLSGQDLVAFAQALTAANVTLYGAAWQAETTEQKALLEDGAQFLQFIEITDANRDLNASASEAGISDINFLQPVWKLNDGTLIDGSTINSVADLAAETGIAIPQSDDPFLKAIADQNFYSGTALHIALDGYDSENSDILYTVDSSNTDISAQILSGNRSIRISVAGYGDMVFELFEERAPRAAERIIELAESGYYDNQIFDMIINGMIQGGDHSESGLVDSGLGYFDDQFHPELQHVQSGLLSMYKPAPTPDTGEIESSKTPTTTDDQNDSRFSITGGYSRKYDFQNTIFGFLTEGEDVRQALSNISTTDGVPDFTIKIETIDVFSDLENGTLVLTAAEGYTGTSTITITAQDQDGNTTQRTFQVTATPDSFNAHNWYENANPYLNDIPDLQVAPGNSIQYQLTATDVDITAPNGNNFYFFYDQDKLGSRQLAVPVTANPLLPYSVNLTTGLLTVSPNAGLTPGIYEITVAVGFQQTSPSDPNYEANFRDLQDYQVITVIVGTPPVANNDFFALQGDTPAPINLLTNDIDIDGTLDLTSIEIVEQPAHGTVTVNDDGTVNYIADGSGYMGLGSFTYRMKDDLGLYSNTATVNFSIAPEGVILVTTLSDNLNATDKKVSIREAMLAANNDSISDVSPKGNGADIIMFDPALFDGQENTINLSAMLPIIDDVSIIAPTSEAGTPLLTLNMTSANRHFNITDDDANVLEVSLQNLKLTNGQRTGSTNVNGGSIFNAEHLVLINSELMNNHTVNGYGGAIYNTGTLEISNSLFQNNSSILSSGGAIASIGGSVTLTNTTLDNNSVEGHGGGLYASNANVSLINSTLSLNSVSMGSGGGLYQLNGELTINGSRIVGNDSQSQSGGGGLYIDSATTLITGSTIHDNHSSGTAGGLIQFAGDLTVHSSTISENSAVLGNGGGIFNGAYTSLIINSTISGNTASEYGAGIYYSDPQGFISTAIHNSTIADNHAGSYGGGVFSAGYAAPVNNSIIADNTAFDDGADVYGYLSGSYSLIESTSGVDTFATTNFILGQDPGLLPLGDYGGLTQTHALNSSSVAIDAGNPAFDGSAFDPALTLDQRGFNRVIDSNNDSIVRVDMGAFEAEGIQGSADLTVKWQSTNVGTSGQTGSLPTNADFIDEFNPVIVEIWVSISNSSNYGLVSAQVDFGFDATYLTADSIDYGPGFNLSQTGIIDNETGTITGLGAATDLSDYGAETLVLLARVRLTVKQVPLNADGEYIHPVADLNFQISNSILTSSQGDATVTEGSAVNLTLVPALYDLNDDGAINYRDLIAFVGVYNKSPGSPDADLAWAADFDRSGKVDYRDLILMVSNYGKVQGSGSLLVYPSNYSEVWQQDFLLASLINAEESDAPAITTDEVEPVLEAAKQQLAAVYDESVTETLSDVKIEIVELPQNQLAKADAVNNTIYLDVNAAGWGWFVDETPFLNEEFNASTAGLFDAKLFSNASGHIDLLTVLLHELNHLLGHEHSPDSLLMQSELSPGERKLPADSDLEATDDFFGGFQTADFDGIN</sequence>
<evidence type="ECO:0000256" key="3">
    <source>
        <dbReference type="ARBA" id="ARBA00023235"/>
    </source>
</evidence>
<accession>A0ABX5YSF8</accession>
<reference evidence="6 7" key="1">
    <citation type="submission" date="2019-08" db="EMBL/GenBank/DDBJ databases">
        <title>Deep-cultivation of Planctomycetes and their phenomic and genomic characterization uncovers novel biology.</title>
        <authorList>
            <person name="Wiegand S."/>
            <person name="Jogler M."/>
            <person name="Boedeker C."/>
            <person name="Pinto D."/>
            <person name="Vollmers J."/>
            <person name="Rivas-Marin E."/>
            <person name="Kohn T."/>
            <person name="Peeters S.H."/>
            <person name="Heuer A."/>
            <person name="Rast P."/>
            <person name="Oberbeckmann S."/>
            <person name="Bunk B."/>
            <person name="Jeske O."/>
            <person name="Meyerdierks A."/>
            <person name="Storesund J.E."/>
            <person name="Kallscheuer N."/>
            <person name="Luecker S."/>
            <person name="Lage O.M."/>
            <person name="Pohl T."/>
            <person name="Merkel B.J."/>
            <person name="Hornburger P."/>
            <person name="Mueller R.-W."/>
            <person name="Bruemmer F."/>
            <person name="Labrenz M."/>
            <person name="Spormann A.M."/>
            <person name="Op den Camp H."/>
            <person name="Overmann J."/>
            <person name="Amann R."/>
            <person name="Jetten M.S.M."/>
            <person name="Mascher T."/>
            <person name="Medema M.H."/>
            <person name="Devos D.P."/>
            <person name="Kaster A.-K."/>
            <person name="Ovreas L."/>
            <person name="Rohde M."/>
            <person name="Galperin M.Y."/>
            <person name="Jogler C."/>
        </authorList>
    </citation>
    <scope>NUCLEOTIDE SEQUENCE [LARGE SCALE GENOMIC DNA]</scope>
    <source>
        <strain evidence="6 7">DSM 8797</strain>
    </source>
</reference>
<dbReference type="Proteomes" id="UP000322887">
    <property type="component" value="Chromosome"/>
</dbReference>
<dbReference type="SMART" id="SM00710">
    <property type="entry name" value="PbH1"/>
    <property type="match status" value="8"/>
</dbReference>
<organism evidence="6 7">
    <name type="scientific">Gimesia maris</name>
    <dbReference type="NCBI Taxonomy" id="122"/>
    <lineage>
        <taxon>Bacteria</taxon>
        <taxon>Pseudomonadati</taxon>
        <taxon>Planctomycetota</taxon>
        <taxon>Planctomycetia</taxon>
        <taxon>Planctomycetales</taxon>
        <taxon>Planctomycetaceae</taxon>
        <taxon>Gimesia</taxon>
    </lineage>
</organism>
<dbReference type="InterPro" id="IPR059226">
    <property type="entry name" value="Choice_anch_Q_dom"/>
</dbReference>
<keyword evidence="2" id="KW-0697">Rotamase</keyword>
<gene>
    <name evidence="6" type="ORF">GmarT_43910</name>
</gene>
<name>A0ABX5YSF8_9PLAN</name>
<evidence type="ECO:0000256" key="2">
    <source>
        <dbReference type="ARBA" id="ARBA00023110"/>
    </source>
</evidence>
<dbReference type="GO" id="GO:0003755">
    <property type="term" value="F:peptidyl-prolyl cis-trans isomerase activity"/>
    <property type="evidence" value="ECO:0007669"/>
    <property type="project" value="UniProtKB-EC"/>
</dbReference>
<keyword evidence="7" id="KW-1185">Reference proteome</keyword>
<dbReference type="PROSITE" id="PS50072">
    <property type="entry name" value="CSA_PPIASE_2"/>
    <property type="match status" value="1"/>
</dbReference>
<dbReference type="InterPro" id="IPR036439">
    <property type="entry name" value="Dockerin_dom_sf"/>
</dbReference>
<dbReference type="SUPFAM" id="SSF50891">
    <property type="entry name" value="Cyclophilin-like"/>
    <property type="match status" value="1"/>
</dbReference>
<dbReference type="GeneID" id="98648862"/>
<feature type="region of interest" description="Disordered" evidence="4">
    <location>
        <begin position="286"/>
        <end position="310"/>
    </location>
</feature>
<protein>
    <recommendedName>
        <fullName evidence="1">peptidylprolyl isomerase</fullName>
        <ecNumber evidence="1">5.2.1.8</ecNumber>
    </recommendedName>
</protein>
<dbReference type="InterPro" id="IPR044666">
    <property type="entry name" value="Cyclophilin_A-like"/>
</dbReference>
<dbReference type="InterPro" id="IPR006626">
    <property type="entry name" value="PbH1"/>
</dbReference>
<evidence type="ECO:0000259" key="5">
    <source>
        <dbReference type="PROSITE" id="PS50072"/>
    </source>
</evidence>
<dbReference type="Gene3D" id="3.40.30.10">
    <property type="entry name" value="Glutaredoxin"/>
    <property type="match status" value="1"/>
</dbReference>
<proteinExistence type="predicted"/>
<dbReference type="Gene3D" id="1.10.1330.10">
    <property type="entry name" value="Dockerin domain"/>
    <property type="match status" value="1"/>
</dbReference>
<evidence type="ECO:0000256" key="4">
    <source>
        <dbReference type="SAM" id="MobiDB-lite"/>
    </source>
</evidence>
<dbReference type="Pfam" id="PF17963">
    <property type="entry name" value="Big_9"/>
    <property type="match status" value="1"/>
</dbReference>
<keyword evidence="3 6" id="KW-0413">Isomerase</keyword>
<dbReference type="SUPFAM" id="SSF55486">
    <property type="entry name" value="Metalloproteases ('zincins'), catalytic domain"/>
    <property type="match status" value="1"/>
</dbReference>
<dbReference type="NCBIfam" id="NF041518">
    <property type="entry name" value="choice_anch_Q"/>
    <property type="match status" value="1"/>
</dbReference>
<dbReference type="EC" id="5.2.1.8" evidence="1"/>
<dbReference type="InterPro" id="IPR018247">
    <property type="entry name" value="EF_Hand_1_Ca_BS"/>
</dbReference>